<dbReference type="Proteomes" id="UP000198211">
    <property type="component" value="Unassembled WGS sequence"/>
</dbReference>
<name>A0A225UEW4_9STRA</name>
<protein>
    <submittedName>
        <fullName evidence="1">Eukaryotic/viral aspartic protease</fullName>
    </submittedName>
</protein>
<feature type="non-terminal residue" evidence="1">
    <location>
        <position position="203"/>
    </location>
</feature>
<dbReference type="GO" id="GO:0008233">
    <property type="term" value="F:peptidase activity"/>
    <property type="evidence" value="ECO:0007669"/>
    <property type="project" value="UniProtKB-KW"/>
</dbReference>
<dbReference type="Gene3D" id="2.40.70.10">
    <property type="entry name" value="Acid Proteases"/>
    <property type="match status" value="1"/>
</dbReference>
<dbReference type="InterPro" id="IPR021109">
    <property type="entry name" value="Peptidase_aspartic_dom_sf"/>
</dbReference>
<sequence length="203" mass="22491">MSVYAYVAKRSRDEVSAEVSILDTTFAREVGCHIDTSVTQECVGIRDETYFTVGKTRVKVTLAGNMVYYMDLWVGDLVGQNAIFGMNFMVPAGVRIDTADGTACLPDEVRIQMIGRRPLYGSRMRPVTIPSLIRVAAGQTYDVPLRPEKGVPRLWVTRGATWVTSLIKAPVGRRTYLRVTNIGEKSAVLDAQTTIGWWTPIDA</sequence>
<organism evidence="1 2">
    <name type="scientific">Phytophthora megakarya</name>
    <dbReference type="NCBI Taxonomy" id="4795"/>
    <lineage>
        <taxon>Eukaryota</taxon>
        <taxon>Sar</taxon>
        <taxon>Stramenopiles</taxon>
        <taxon>Oomycota</taxon>
        <taxon>Peronosporomycetes</taxon>
        <taxon>Peronosporales</taxon>
        <taxon>Peronosporaceae</taxon>
        <taxon>Phytophthora</taxon>
    </lineage>
</organism>
<accession>A0A225UEW4</accession>
<keyword evidence="2" id="KW-1185">Reference proteome</keyword>
<dbReference type="AlphaFoldDB" id="A0A225UEW4"/>
<evidence type="ECO:0000313" key="2">
    <source>
        <dbReference type="Proteomes" id="UP000198211"/>
    </source>
</evidence>
<dbReference type="GO" id="GO:0006508">
    <property type="term" value="P:proteolysis"/>
    <property type="evidence" value="ECO:0007669"/>
    <property type="project" value="UniProtKB-KW"/>
</dbReference>
<proteinExistence type="predicted"/>
<dbReference type="EMBL" id="NBNE01020129">
    <property type="protein sequence ID" value="OWY91491.1"/>
    <property type="molecule type" value="Genomic_DNA"/>
</dbReference>
<keyword evidence="1" id="KW-0378">Hydrolase</keyword>
<dbReference type="OrthoDB" id="100821at2759"/>
<evidence type="ECO:0000313" key="1">
    <source>
        <dbReference type="EMBL" id="OWY91491.1"/>
    </source>
</evidence>
<comment type="caution">
    <text evidence="1">The sequence shown here is derived from an EMBL/GenBank/DDBJ whole genome shotgun (WGS) entry which is preliminary data.</text>
</comment>
<gene>
    <name evidence="1" type="ORF">PHMEG_00039916</name>
</gene>
<reference evidence="2" key="1">
    <citation type="submission" date="2017-03" db="EMBL/GenBank/DDBJ databases">
        <title>Phytopthora megakarya and P. palmivora, two closely related causual agents of cacao black pod achieved similar genome size and gene model numbers by different mechanisms.</title>
        <authorList>
            <person name="Ali S."/>
            <person name="Shao J."/>
            <person name="Larry D.J."/>
            <person name="Kronmiller B."/>
            <person name="Shen D."/>
            <person name="Strem M.D."/>
            <person name="Melnick R.L."/>
            <person name="Guiltinan M.J."/>
            <person name="Tyler B.M."/>
            <person name="Meinhardt L.W."/>
            <person name="Bailey B.A."/>
        </authorList>
    </citation>
    <scope>NUCLEOTIDE SEQUENCE [LARGE SCALE GENOMIC DNA]</scope>
    <source>
        <strain evidence="2">zdho120</strain>
    </source>
</reference>
<keyword evidence="1" id="KW-0645">Protease</keyword>